<evidence type="ECO:0000256" key="2">
    <source>
        <dbReference type="ARBA" id="ARBA00022603"/>
    </source>
</evidence>
<dbReference type="PANTHER" id="PTHR47036:SF1">
    <property type="entry name" value="COBALT-FACTOR III C(17)-METHYLTRANSFERASE-RELATED"/>
    <property type="match status" value="1"/>
</dbReference>
<name>A0ABS5JXQ3_9BACT</name>
<dbReference type="InterPro" id="IPR038029">
    <property type="entry name" value="GbiG_N_sf"/>
</dbReference>
<dbReference type="Pfam" id="PF11761">
    <property type="entry name" value="CbiG_mid"/>
    <property type="match status" value="1"/>
</dbReference>
<feature type="domain" description="Tetrapyrrole methylase" evidence="5">
    <location>
        <begin position="347"/>
        <end position="550"/>
    </location>
</feature>
<dbReference type="Gene3D" id="3.40.1010.10">
    <property type="entry name" value="Cobalt-precorrin-4 Transmethylase, Domain 1"/>
    <property type="match status" value="1"/>
</dbReference>
<dbReference type="SUPFAM" id="SSF53790">
    <property type="entry name" value="Tetrapyrrole methylase"/>
    <property type="match status" value="1"/>
</dbReference>
<dbReference type="Pfam" id="PF00590">
    <property type="entry name" value="TP_methylase"/>
    <property type="match status" value="1"/>
</dbReference>
<dbReference type="SUPFAM" id="SSF159672">
    <property type="entry name" value="CbiG N-terminal domain-like"/>
    <property type="match status" value="1"/>
</dbReference>
<feature type="domain" description="Cobalamin biosynthesis central region" evidence="8">
    <location>
        <begin position="122"/>
        <end position="212"/>
    </location>
</feature>
<dbReference type="GO" id="GO:0032259">
    <property type="term" value="P:methylation"/>
    <property type="evidence" value="ECO:0007669"/>
    <property type="project" value="UniProtKB-KW"/>
</dbReference>
<proteinExistence type="inferred from homology"/>
<keyword evidence="4" id="KW-0949">S-adenosyl-L-methionine</keyword>
<dbReference type="GO" id="GO:0046026">
    <property type="term" value="F:precorrin-4 C11-methyltransferase activity"/>
    <property type="evidence" value="ECO:0007669"/>
    <property type="project" value="UniProtKB-EC"/>
</dbReference>
<dbReference type="InterPro" id="IPR000878">
    <property type="entry name" value="4pyrrol_Mease"/>
</dbReference>
<evidence type="ECO:0000256" key="3">
    <source>
        <dbReference type="ARBA" id="ARBA00022679"/>
    </source>
</evidence>
<protein>
    <submittedName>
        <fullName evidence="9">Precorrin-4 C(11)-methyltransferase</fullName>
        <ecNumber evidence="9">2.1.1.133</ecNumber>
    </submittedName>
</protein>
<evidence type="ECO:0000256" key="4">
    <source>
        <dbReference type="ARBA" id="ARBA00022691"/>
    </source>
</evidence>
<evidence type="ECO:0000259" key="8">
    <source>
        <dbReference type="Pfam" id="PF11761"/>
    </source>
</evidence>
<evidence type="ECO:0000259" key="7">
    <source>
        <dbReference type="Pfam" id="PF11760"/>
    </source>
</evidence>
<feature type="domain" description="Cobalamin synthesis G N-terminal" evidence="7">
    <location>
        <begin position="38"/>
        <end position="117"/>
    </location>
</feature>
<dbReference type="InterPro" id="IPR002750">
    <property type="entry name" value="CobE/GbiG_C"/>
</dbReference>
<dbReference type="InterPro" id="IPR014776">
    <property type="entry name" value="4pyrrole_Mease_sub2"/>
</dbReference>
<dbReference type="InterPro" id="IPR014777">
    <property type="entry name" value="4pyrrole_Mease_sub1"/>
</dbReference>
<dbReference type="Gene3D" id="3.30.950.10">
    <property type="entry name" value="Methyltransferase, Cobalt-precorrin-4 Transmethylase, Domain 2"/>
    <property type="match status" value="1"/>
</dbReference>
<dbReference type="InterPro" id="IPR036518">
    <property type="entry name" value="CobE/GbiG_C_sf"/>
</dbReference>
<evidence type="ECO:0000259" key="6">
    <source>
        <dbReference type="Pfam" id="PF01890"/>
    </source>
</evidence>
<keyword evidence="10" id="KW-1185">Reference proteome</keyword>
<dbReference type="Gene3D" id="3.30.420.180">
    <property type="entry name" value="CobE/GbiG C-terminal domain"/>
    <property type="match status" value="1"/>
</dbReference>
<evidence type="ECO:0000256" key="1">
    <source>
        <dbReference type="ARBA" id="ARBA00005879"/>
    </source>
</evidence>
<dbReference type="EC" id="2.1.1.133" evidence="9"/>
<comment type="caution">
    <text evidence="9">The sequence shown here is derived from an EMBL/GenBank/DDBJ whole genome shotgun (WGS) entry which is preliminary data.</text>
</comment>
<dbReference type="EMBL" id="JAGUCO010000012">
    <property type="protein sequence ID" value="MBS2099575.1"/>
    <property type="molecule type" value="Genomic_DNA"/>
</dbReference>
<sequence length="594" mass="65760">MKHENIHIITHSNEGEKLAQRLVKEGIHANIHRNSSNIDELWKTADALIYIGALGICVRTIAPLLVDKHTDPAVINMDANGSFVQSVVSGHVGGANQLCSQISNILGAQPVITTVSDTSGLWALDMLPSQYNWQMETTQPLTQIISLFVNRKPTALLLQSRDRGTLVLETEIPDFVTVFTEEKDINEDQFDLIIAVTPFVHQFTKPTIFYRPQMINLGVGCQRDIDSELFSKELDRLLEKNKISKLSIANIGTIELKADEKALNDYANSLNQSLKVFSDQQLDAVTIPNPSEKVESVTGSSSVAEASAMLLSENNLWLEKVKAKAGDKYFTCAVAINAVNQRKGMVEIVGAGPGDPELVSVRGKRLLQSADLILYAGSLVPKELTYYAKPGCVVKSSAGMDLQTQIDTMKPFYDRGLLVVRLHTGDPCIYGAIQEQMAKMDELKMDYRITPGISSFQAAAAALKSQFTIPEEIQSIILTRGEGRTPMPEKEQLHKLAQSQSTMCIYLSASIAEKVQSELMVHYPAETPVAICYKLTWKDEKIWRTTLENLAQTVNENNLSMTTMIVVGKSIGNRSGESKLYHKQFTHAFRKGEE</sequence>
<gene>
    <name evidence="9" type="primary">cobM</name>
    <name evidence="9" type="ORF">KEM10_14870</name>
</gene>
<dbReference type="Proteomes" id="UP000708576">
    <property type="component" value="Unassembled WGS sequence"/>
</dbReference>
<keyword evidence="2 9" id="KW-0489">Methyltransferase</keyword>
<dbReference type="Gene3D" id="3.40.50.11220">
    <property type="match status" value="1"/>
</dbReference>
<reference evidence="9 10" key="1">
    <citation type="journal article" date="2015" name="Int. J. Syst. Evol. Microbiol.">
        <title>Carboxylicivirga linearis sp. nov., isolated from a sea cucumber culture pond.</title>
        <authorList>
            <person name="Wang F.Q."/>
            <person name="Zhou Y.X."/>
            <person name="Lin X.Z."/>
            <person name="Chen G.J."/>
            <person name="Du Z.J."/>
        </authorList>
    </citation>
    <scope>NUCLEOTIDE SEQUENCE [LARGE SCALE GENOMIC DNA]</scope>
    <source>
        <strain evidence="9 10">FB218</strain>
    </source>
</reference>
<dbReference type="Pfam" id="PF01890">
    <property type="entry name" value="CbiG_C"/>
    <property type="match status" value="1"/>
</dbReference>
<organism evidence="9 10">
    <name type="scientific">Carboxylicivirga linearis</name>
    <dbReference type="NCBI Taxonomy" id="1628157"/>
    <lineage>
        <taxon>Bacteria</taxon>
        <taxon>Pseudomonadati</taxon>
        <taxon>Bacteroidota</taxon>
        <taxon>Bacteroidia</taxon>
        <taxon>Marinilabiliales</taxon>
        <taxon>Marinilabiliaceae</taxon>
        <taxon>Carboxylicivirga</taxon>
    </lineage>
</organism>
<dbReference type="InterPro" id="IPR006362">
    <property type="entry name" value="Cbl_synth_CobM/CibF"/>
</dbReference>
<dbReference type="InterPro" id="IPR021744">
    <property type="entry name" value="CbiG_N"/>
</dbReference>
<keyword evidence="3 9" id="KW-0808">Transferase</keyword>
<dbReference type="CDD" id="cd11641">
    <property type="entry name" value="Precorrin-4_C11-MT"/>
    <property type="match status" value="1"/>
</dbReference>
<evidence type="ECO:0000313" key="9">
    <source>
        <dbReference type="EMBL" id="MBS2099575.1"/>
    </source>
</evidence>
<feature type="domain" description="CobE/GbiG C-terminal" evidence="6">
    <location>
        <begin position="216"/>
        <end position="335"/>
    </location>
</feature>
<dbReference type="Pfam" id="PF11760">
    <property type="entry name" value="CbiG_N"/>
    <property type="match status" value="1"/>
</dbReference>
<evidence type="ECO:0000313" key="10">
    <source>
        <dbReference type="Proteomes" id="UP000708576"/>
    </source>
</evidence>
<dbReference type="InterPro" id="IPR035996">
    <property type="entry name" value="4pyrrol_Methylase_sf"/>
</dbReference>
<dbReference type="InterPro" id="IPR021745">
    <property type="entry name" value="CbiG_mid"/>
</dbReference>
<dbReference type="InterPro" id="IPR051810">
    <property type="entry name" value="Precorrin_MeTrfase"/>
</dbReference>
<dbReference type="SUPFAM" id="SSF159664">
    <property type="entry name" value="CobE/GbiG C-terminal domain-like"/>
    <property type="match status" value="1"/>
</dbReference>
<evidence type="ECO:0000259" key="5">
    <source>
        <dbReference type="Pfam" id="PF00590"/>
    </source>
</evidence>
<dbReference type="RefSeq" id="WP_212216816.1">
    <property type="nucleotide sequence ID" value="NZ_JAGUCO010000012.1"/>
</dbReference>
<dbReference type="NCBIfam" id="TIGR01465">
    <property type="entry name" value="cobM_cbiF"/>
    <property type="match status" value="1"/>
</dbReference>
<dbReference type="PANTHER" id="PTHR47036">
    <property type="entry name" value="COBALT-FACTOR III C(17)-METHYLTRANSFERASE-RELATED"/>
    <property type="match status" value="1"/>
</dbReference>
<comment type="similarity">
    <text evidence="1">Belongs to the precorrin methyltransferase family.</text>
</comment>
<accession>A0ABS5JXQ3</accession>